<feature type="region of interest" description="Disordered" evidence="1">
    <location>
        <begin position="1"/>
        <end position="24"/>
    </location>
</feature>
<dbReference type="EnsemblMetazoa" id="ISCW017812-RA">
    <property type="protein sequence ID" value="ISCW017812-PA"/>
    <property type="gene ID" value="ISCW017812"/>
</dbReference>
<accession>B7PET8</accession>
<evidence type="ECO:0000313" key="2">
    <source>
        <dbReference type="EMBL" id="EEC05110.1"/>
    </source>
</evidence>
<evidence type="ECO:0000313" key="4">
    <source>
        <dbReference type="Proteomes" id="UP000001555"/>
    </source>
</evidence>
<dbReference type="VEuPathDB" id="VectorBase:ISCI017812"/>
<dbReference type="VEuPathDB" id="VectorBase:ISCW017812"/>
<protein>
    <submittedName>
        <fullName evidence="2 3">Uncharacterized protein</fullName>
    </submittedName>
</protein>
<dbReference type="AlphaFoldDB" id="B7PET8"/>
<evidence type="ECO:0000256" key="1">
    <source>
        <dbReference type="SAM" id="MobiDB-lite"/>
    </source>
</evidence>
<reference evidence="3" key="2">
    <citation type="submission" date="2020-05" db="UniProtKB">
        <authorList>
            <consortium name="EnsemblMetazoa"/>
        </authorList>
    </citation>
    <scope>IDENTIFICATION</scope>
    <source>
        <strain evidence="3">wikel</strain>
    </source>
</reference>
<dbReference type="HOGENOM" id="CLU_840152_0_0_1"/>
<organism>
    <name type="scientific">Ixodes scapularis</name>
    <name type="common">Black-legged tick</name>
    <name type="synonym">Deer tick</name>
    <dbReference type="NCBI Taxonomy" id="6945"/>
    <lineage>
        <taxon>Eukaryota</taxon>
        <taxon>Metazoa</taxon>
        <taxon>Ecdysozoa</taxon>
        <taxon>Arthropoda</taxon>
        <taxon>Chelicerata</taxon>
        <taxon>Arachnida</taxon>
        <taxon>Acari</taxon>
        <taxon>Parasitiformes</taxon>
        <taxon>Ixodida</taxon>
        <taxon>Ixodoidea</taxon>
        <taxon>Ixodidae</taxon>
        <taxon>Ixodinae</taxon>
        <taxon>Ixodes</taxon>
    </lineage>
</organism>
<feature type="region of interest" description="Disordered" evidence="1">
    <location>
        <begin position="70"/>
        <end position="97"/>
    </location>
</feature>
<gene>
    <name evidence="2" type="ORF">IscW_ISCW017812</name>
</gene>
<evidence type="ECO:0000313" key="3">
    <source>
        <dbReference type="EnsemblMetazoa" id="ISCW017812-PA"/>
    </source>
</evidence>
<dbReference type="EMBL" id="DS698177">
    <property type="protein sequence ID" value="EEC05110.1"/>
    <property type="molecule type" value="Genomic_DNA"/>
</dbReference>
<reference evidence="2 4" key="1">
    <citation type="submission" date="2008-03" db="EMBL/GenBank/DDBJ databases">
        <title>Annotation of Ixodes scapularis.</title>
        <authorList>
            <consortium name="Ixodes scapularis Genome Project Consortium"/>
            <person name="Caler E."/>
            <person name="Hannick L.I."/>
            <person name="Bidwell S."/>
            <person name="Joardar V."/>
            <person name="Thiagarajan M."/>
            <person name="Amedeo P."/>
            <person name="Galinsky K.J."/>
            <person name="Schobel S."/>
            <person name="Inman J."/>
            <person name="Hostetler J."/>
            <person name="Miller J."/>
            <person name="Hammond M."/>
            <person name="Megy K."/>
            <person name="Lawson D."/>
            <person name="Kodira C."/>
            <person name="Sutton G."/>
            <person name="Meyer J."/>
            <person name="Hill C.A."/>
            <person name="Birren B."/>
            <person name="Nene V."/>
            <person name="Collins F."/>
            <person name="Alarcon-Chaidez F."/>
            <person name="Wikel S."/>
            <person name="Strausberg R."/>
        </authorList>
    </citation>
    <scope>NUCLEOTIDE SEQUENCE [LARGE SCALE GENOMIC DNA]</scope>
    <source>
        <strain evidence="4">Wikel</strain>
        <strain evidence="2">Wikel colony</strain>
    </source>
</reference>
<name>B7PET8_IXOSC</name>
<keyword evidence="4" id="KW-1185">Reference proteome</keyword>
<dbReference type="PaxDb" id="6945-B7PET8"/>
<proteinExistence type="predicted"/>
<dbReference type="EMBL" id="ABJB010279850">
    <property type="status" value="NOT_ANNOTATED_CDS"/>
    <property type="molecule type" value="Genomic_DNA"/>
</dbReference>
<sequence length="331" mass="36605">MAAPPPAPAAAAAEPTPMTPRPVVTDEKGYHYRWDIAVGDTPSDLDWGEEIIKKDKRLSFEKDVRVQEFDKRKPSDEVVNLQRKPETKQQAELPETLPDGQQRMVLEPGTTEQIVQGGPGGAQIKIRTKTEIEMIPPEEEPPPTPRRGIEAITRQGIAEHFSPDGGQQLYTTSQDNIIRRYAEPGGGRSRSFRRSRALIPGARGLSLSPDTRVIRTTTRKVEGPDVLSYARKRRGRVQDTTGATVQNGYTSFKEKDLSRQQIKVQGARLDCLVFLAGAYRIGRGVPAGAFKKEGQTRALSLETEENKISKAFGASQIIKIAKSTFIIIHKG</sequence>
<dbReference type="InParanoid" id="B7PET8"/>
<dbReference type="Proteomes" id="UP000001555">
    <property type="component" value="Unassembled WGS sequence"/>
</dbReference>